<gene>
    <name evidence="2" type="ORF">GHI93_09545</name>
</gene>
<dbReference type="EMBL" id="WITJ01000013">
    <property type="protein sequence ID" value="MQW40169.1"/>
    <property type="molecule type" value="Genomic_DNA"/>
</dbReference>
<name>A0A7X1Z976_9LACT</name>
<comment type="caution">
    <text evidence="2">The sequence shown here is derived from an EMBL/GenBank/DDBJ whole genome shotgun (WGS) entry which is preliminary data.</text>
</comment>
<keyword evidence="3" id="KW-1185">Reference proteome</keyword>
<sequence length="90" mass="10885">MKRLITTRLFEEEQKLADYDKLASDYKELQDELNKVAESRDDFKECYEIMLDKFAALEEFNAVLMQELEIRRKNDDSRKKMNNEVEIVSW</sequence>
<dbReference type="OrthoDB" id="2245337at2"/>
<evidence type="ECO:0000256" key="1">
    <source>
        <dbReference type="SAM" id="Coils"/>
    </source>
</evidence>
<proteinExistence type="predicted"/>
<feature type="coiled-coil region" evidence="1">
    <location>
        <begin position="12"/>
        <end position="46"/>
    </location>
</feature>
<accession>A0A7X1Z976</accession>
<evidence type="ECO:0000313" key="2">
    <source>
        <dbReference type="EMBL" id="MQW40169.1"/>
    </source>
</evidence>
<dbReference type="Proteomes" id="UP000439550">
    <property type="component" value="Unassembled WGS sequence"/>
</dbReference>
<evidence type="ECO:0000313" key="3">
    <source>
        <dbReference type="Proteomes" id="UP000439550"/>
    </source>
</evidence>
<dbReference type="RefSeq" id="WP_153496833.1">
    <property type="nucleotide sequence ID" value="NZ_CBCRWP010000019.1"/>
</dbReference>
<reference evidence="2 3" key="1">
    <citation type="submission" date="2019-10" db="EMBL/GenBank/DDBJ databases">
        <authorList>
            <person name="Dong K."/>
        </authorList>
    </citation>
    <scope>NUCLEOTIDE SEQUENCE [LARGE SCALE GENOMIC DNA]</scope>
    <source>
        <strain evidence="2 3">DSM 28960</strain>
    </source>
</reference>
<protein>
    <submittedName>
        <fullName evidence="2">Uncharacterized protein</fullName>
    </submittedName>
</protein>
<keyword evidence="1" id="KW-0175">Coiled coil</keyword>
<organism evidence="2 3">
    <name type="scientific">Lactococcus hircilactis</name>
    <dbReference type="NCBI Taxonomy" id="1494462"/>
    <lineage>
        <taxon>Bacteria</taxon>
        <taxon>Bacillati</taxon>
        <taxon>Bacillota</taxon>
        <taxon>Bacilli</taxon>
        <taxon>Lactobacillales</taxon>
        <taxon>Streptococcaceae</taxon>
        <taxon>Lactococcus</taxon>
    </lineage>
</organism>
<dbReference type="AlphaFoldDB" id="A0A7X1Z976"/>